<dbReference type="Proteomes" id="UP000824881">
    <property type="component" value="Unassembled WGS sequence"/>
</dbReference>
<evidence type="ECO:0000313" key="1">
    <source>
        <dbReference type="EMBL" id="KAG9225307.1"/>
    </source>
</evidence>
<reference evidence="1 2" key="1">
    <citation type="journal article" date="2021" name="Appl. Environ. Microbiol.">
        <title>Genetic linkage and physical mapping for an oyster mushroom Pleurotus cornucopiae and QTL analysis for the trait cap color.</title>
        <authorList>
            <person name="Zhang Y."/>
            <person name="Gao W."/>
            <person name="Sonnenberg A."/>
            <person name="Chen Q."/>
            <person name="Zhang J."/>
            <person name="Huang C."/>
        </authorList>
    </citation>
    <scope>NUCLEOTIDE SEQUENCE [LARGE SCALE GENOMIC DNA]</scope>
    <source>
        <strain evidence="1">CCMSSC00406</strain>
    </source>
</reference>
<protein>
    <submittedName>
        <fullName evidence="1">Uncharacterized protein</fullName>
    </submittedName>
</protein>
<accession>A0ACB7J3Z5</accession>
<keyword evidence="2" id="KW-1185">Reference proteome</keyword>
<comment type="caution">
    <text evidence="1">The sequence shown here is derived from an EMBL/GenBank/DDBJ whole genome shotgun (WGS) entry which is preliminary data.</text>
</comment>
<proteinExistence type="predicted"/>
<sequence>MGVHHDEVTNILTFYHFYIEGVRVDFDDSWCAGATVSLYILPWGERELLYTRIDCPKVLNWMPPEREYLGRGLGIEYLEDGYMRHEMLATEKDADEIASRAVYDEQDVAHIAVTNTFSLGTANVLLKSRSYYPPPNIDVRFCVEFASQEDCTRFLHEDMRRLTLRIVSGEDTDIAVIDDIMRALDTISRDHWSAQKNAVRRRIPYSQFKDEYPEPETQLIRHRGHDRPCYLTLSISVSLSSIERVDWSATTIPPTVPSPCGSFQSLNNLHLKFPSHSSQQDDLTISISPCEFPFLDGANSVSAGNSFSINSVHRTVNINYINNAGDAFLAPIYGGNNGGRNNTNTIHMKPSSTPHSPTEHSRAQVLLLARALARRLAQSQSQSPQEAKPSAARLRATRRQGPILTTLLPLIMMSLRDSRAALELVSLELFMTYSRIPTYALCSLKTQMGAPIDAFSFQDPAGMPSTRNTSLILFAST</sequence>
<evidence type="ECO:0000313" key="2">
    <source>
        <dbReference type="Proteomes" id="UP000824881"/>
    </source>
</evidence>
<organism evidence="1 2">
    <name type="scientific">Pleurotus cornucopiae</name>
    <name type="common">Cornucopia mushroom</name>
    <dbReference type="NCBI Taxonomy" id="5321"/>
    <lineage>
        <taxon>Eukaryota</taxon>
        <taxon>Fungi</taxon>
        <taxon>Dikarya</taxon>
        <taxon>Basidiomycota</taxon>
        <taxon>Agaricomycotina</taxon>
        <taxon>Agaricomycetes</taxon>
        <taxon>Agaricomycetidae</taxon>
        <taxon>Agaricales</taxon>
        <taxon>Pleurotineae</taxon>
        <taxon>Pleurotaceae</taxon>
        <taxon>Pleurotus</taxon>
    </lineage>
</organism>
<name>A0ACB7J3Z5_PLECO</name>
<gene>
    <name evidence="1" type="ORF">CCMSSC00406_0009863</name>
</gene>
<dbReference type="EMBL" id="WQMT02000002">
    <property type="protein sequence ID" value="KAG9225307.1"/>
    <property type="molecule type" value="Genomic_DNA"/>
</dbReference>